<dbReference type="InterPro" id="IPR043129">
    <property type="entry name" value="ATPase_NBD"/>
</dbReference>
<sequence length="235" mass="25628">MSVKRGILSIETATKLCSAAYSVDGQNLTYRVSDGTKPNHAETLAPFIEEILKSKEVEGMTPEAIAVSAGPGSYTGLRIGASTAKGLAFGYEIPMIAVPTLQIVAAATPNPDNHLICAMIDARRMEVYTALFDANLEPLSEDHAIVIDETFLQKQLKEQKIIFAGDGADKSRDIIQSSNVIFTDQVIYPTAMAMAPLANRLLKEKSFVDTAYWQPDYLKEYVAIVGKNKVLNNIK</sequence>
<dbReference type="EC" id="2.3.1.234" evidence="2"/>
<protein>
    <submittedName>
        <fullName evidence="2">tRNA (Adenosine(37)-N6)-threonylcarbamoyltransferase complex dimerization subunit type 1 TsaB</fullName>
        <ecNumber evidence="2">2.3.1.234</ecNumber>
    </submittedName>
</protein>
<evidence type="ECO:0000313" key="3">
    <source>
        <dbReference type="Proteomes" id="UP001596020"/>
    </source>
</evidence>
<reference evidence="3" key="1">
    <citation type="journal article" date="2019" name="Int. J. Syst. Evol. Microbiol.">
        <title>The Global Catalogue of Microorganisms (GCM) 10K type strain sequencing project: providing services to taxonomists for standard genome sequencing and annotation.</title>
        <authorList>
            <consortium name="The Broad Institute Genomics Platform"/>
            <consortium name="The Broad Institute Genome Sequencing Center for Infectious Disease"/>
            <person name="Wu L."/>
            <person name="Ma J."/>
        </authorList>
    </citation>
    <scope>NUCLEOTIDE SEQUENCE [LARGE SCALE GENOMIC DNA]</scope>
    <source>
        <strain evidence="3">CGMCC 4.7357</strain>
    </source>
</reference>
<keyword evidence="2" id="KW-0012">Acyltransferase</keyword>
<gene>
    <name evidence="2" type="primary">tsaB</name>
    <name evidence="2" type="ORF">ACFO3G_08685</name>
</gene>
<evidence type="ECO:0000313" key="2">
    <source>
        <dbReference type="EMBL" id="MFC4666668.1"/>
    </source>
</evidence>
<dbReference type="GO" id="GO:0061711">
    <property type="term" value="F:tRNA N(6)-L-threonylcarbamoyladenine synthase activity"/>
    <property type="evidence" value="ECO:0007669"/>
    <property type="project" value="UniProtKB-EC"/>
</dbReference>
<name>A0ABV9K9X9_9PORP</name>
<dbReference type="InterPro" id="IPR000905">
    <property type="entry name" value="Gcp-like_dom"/>
</dbReference>
<dbReference type="RefSeq" id="WP_380079962.1">
    <property type="nucleotide sequence ID" value="NZ_JBHSGO010000212.1"/>
</dbReference>
<comment type="caution">
    <text evidence="2">The sequence shown here is derived from an EMBL/GenBank/DDBJ whole genome shotgun (WGS) entry which is preliminary data.</text>
</comment>
<organism evidence="2 3">
    <name type="scientific">Falsiporphyromonas endometrii</name>
    <dbReference type="NCBI Taxonomy" id="1387297"/>
    <lineage>
        <taxon>Bacteria</taxon>
        <taxon>Pseudomonadati</taxon>
        <taxon>Bacteroidota</taxon>
        <taxon>Bacteroidia</taxon>
        <taxon>Bacteroidales</taxon>
        <taxon>Porphyromonadaceae</taxon>
        <taxon>Falsiporphyromonas</taxon>
    </lineage>
</organism>
<accession>A0ABV9K9X9</accession>
<dbReference type="InterPro" id="IPR022496">
    <property type="entry name" value="T6A_TsaB"/>
</dbReference>
<keyword evidence="2" id="KW-0808">Transferase</keyword>
<dbReference type="SUPFAM" id="SSF53067">
    <property type="entry name" value="Actin-like ATPase domain"/>
    <property type="match status" value="2"/>
</dbReference>
<dbReference type="EMBL" id="JBHSGO010000212">
    <property type="protein sequence ID" value="MFC4666668.1"/>
    <property type="molecule type" value="Genomic_DNA"/>
</dbReference>
<dbReference type="Pfam" id="PF00814">
    <property type="entry name" value="TsaD"/>
    <property type="match status" value="1"/>
</dbReference>
<dbReference type="NCBIfam" id="TIGR03725">
    <property type="entry name" value="T6A_YeaZ"/>
    <property type="match status" value="1"/>
</dbReference>
<keyword evidence="3" id="KW-1185">Reference proteome</keyword>
<dbReference type="PANTHER" id="PTHR11735:SF11">
    <property type="entry name" value="TRNA THREONYLCARBAMOYLADENOSINE BIOSYNTHESIS PROTEIN TSAB"/>
    <property type="match status" value="1"/>
</dbReference>
<proteinExistence type="predicted"/>
<feature type="domain" description="Gcp-like" evidence="1">
    <location>
        <begin position="38"/>
        <end position="222"/>
    </location>
</feature>
<dbReference type="Gene3D" id="3.30.420.40">
    <property type="match status" value="2"/>
</dbReference>
<dbReference type="PANTHER" id="PTHR11735">
    <property type="entry name" value="TRNA N6-ADENOSINE THREONYLCARBAMOYLTRANSFERASE"/>
    <property type="match status" value="1"/>
</dbReference>
<dbReference type="Proteomes" id="UP001596020">
    <property type="component" value="Unassembled WGS sequence"/>
</dbReference>
<evidence type="ECO:0000259" key="1">
    <source>
        <dbReference type="Pfam" id="PF00814"/>
    </source>
</evidence>
<dbReference type="CDD" id="cd24032">
    <property type="entry name" value="ASKHA_NBD_TsaB"/>
    <property type="match status" value="1"/>
</dbReference>